<sequence length="244" mass="27964">MASSDLLTGTVWAQQIIVSIYKLSVGLEESQNNMTQMPWLEFEALKMDHSKRPSPRLYSSHLPPALMPPGLKEGKGKIVHVMRNPKDNMVSYFHFSTSYSDLPTPKSFDHFIEDYLTGNVMGASSWFDHIQQWYWPGEKYDILHLTYEQMIKDLRGAVVRICKFLGQNLSDAAIDEVVEKSSFKSMKNNSKANYKFVGDRLKGDFLRKGNIGDWKNVLTPAQSDRVDQLIKEKLGDLDITFTFE</sequence>
<dbReference type="EC" id="2.8.2.-" evidence="3"/>
<proteinExistence type="inferred from homology"/>
<reference evidence="5 6" key="1">
    <citation type="submission" date="2024-04" db="EMBL/GenBank/DDBJ databases">
        <authorList>
            <person name="Waldvogel A.-M."/>
            <person name="Schoenle A."/>
        </authorList>
    </citation>
    <scope>NUCLEOTIDE SEQUENCE [LARGE SCALE GENOMIC DNA]</scope>
</reference>
<feature type="domain" description="Sulfotransferase" evidence="4">
    <location>
        <begin position="8"/>
        <end position="237"/>
    </location>
</feature>
<comment type="similarity">
    <text evidence="1 3">Belongs to the sulfotransferase 1 family.</text>
</comment>
<gene>
    <name evidence="5" type="ORF">KC01_LOCUS17718</name>
</gene>
<dbReference type="AlphaFoldDB" id="A0AAV2KF74"/>
<dbReference type="Gene3D" id="3.40.50.300">
    <property type="entry name" value="P-loop containing nucleotide triphosphate hydrolases"/>
    <property type="match status" value="1"/>
</dbReference>
<evidence type="ECO:0000259" key="4">
    <source>
        <dbReference type="Pfam" id="PF00685"/>
    </source>
</evidence>
<dbReference type="EMBL" id="OZ035840">
    <property type="protein sequence ID" value="CAL1587796.1"/>
    <property type="molecule type" value="Genomic_DNA"/>
</dbReference>
<evidence type="ECO:0000256" key="3">
    <source>
        <dbReference type="RuleBase" id="RU361155"/>
    </source>
</evidence>
<dbReference type="InterPro" id="IPR027417">
    <property type="entry name" value="P-loop_NTPase"/>
</dbReference>
<dbReference type="SUPFAM" id="SSF52540">
    <property type="entry name" value="P-loop containing nucleoside triphosphate hydrolases"/>
    <property type="match status" value="1"/>
</dbReference>
<dbReference type="InterPro" id="IPR000863">
    <property type="entry name" value="Sulfotransferase_dom"/>
</dbReference>
<dbReference type="GO" id="GO:0008146">
    <property type="term" value="F:sulfotransferase activity"/>
    <property type="evidence" value="ECO:0007669"/>
    <property type="project" value="InterPro"/>
</dbReference>
<evidence type="ECO:0000256" key="2">
    <source>
        <dbReference type="ARBA" id="ARBA00022679"/>
    </source>
</evidence>
<accession>A0AAV2KF74</accession>
<keyword evidence="6" id="KW-1185">Reference proteome</keyword>
<evidence type="ECO:0000313" key="6">
    <source>
        <dbReference type="Proteomes" id="UP001497482"/>
    </source>
</evidence>
<dbReference type="PANTHER" id="PTHR11783">
    <property type="entry name" value="SULFOTRANSFERASE SULT"/>
    <property type="match status" value="1"/>
</dbReference>
<keyword evidence="2 3" id="KW-0808">Transferase</keyword>
<dbReference type="Pfam" id="PF00685">
    <property type="entry name" value="Sulfotransfer_1"/>
    <property type="match status" value="1"/>
</dbReference>
<dbReference type="Proteomes" id="UP001497482">
    <property type="component" value="Chromosome 18"/>
</dbReference>
<evidence type="ECO:0000313" key="5">
    <source>
        <dbReference type="EMBL" id="CAL1587796.1"/>
    </source>
</evidence>
<name>A0AAV2KF74_KNICA</name>
<protein>
    <recommendedName>
        <fullName evidence="3">Sulfotransferase</fullName>
        <ecNumber evidence="3">2.8.2.-</ecNumber>
    </recommendedName>
</protein>
<organism evidence="5 6">
    <name type="scientific">Knipowitschia caucasica</name>
    <name type="common">Caucasian dwarf goby</name>
    <name type="synonym">Pomatoschistus caucasicus</name>
    <dbReference type="NCBI Taxonomy" id="637954"/>
    <lineage>
        <taxon>Eukaryota</taxon>
        <taxon>Metazoa</taxon>
        <taxon>Chordata</taxon>
        <taxon>Craniata</taxon>
        <taxon>Vertebrata</taxon>
        <taxon>Euteleostomi</taxon>
        <taxon>Actinopterygii</taxon>
        <taxon>Neopterygii</taxon>
        <taxon>Teleostei</taxon>
        <taxon>Neoteleostei</taxon>
        <taxon>Acanthomorphata</taxon>
        <taxon>Gobiaria</taxon>
        <taxon>Gobiiformes</taxon>
        <taxon>Gobioidei</taxon>
        <taxon>Gobiidae</taxon>
        <taxon>Gobiinae</taxon>
        <taxon>Knipowitschia</taxon>
    </lineage>
</organism>
<evidence type="ECO:0000256" key="1">
    <source>
        <dbReference type="ARBA" id="ARBA00005771"/>
    </source>
</evidence>